<accession>A0ABN9PKZ0</accession>
<keyword evidence="3" id="KW-1185">Reference proteome</keyword>
<comment type="caution">
    <text evidence="2">The sequence shown here is derived from an EMBL/GenBank/DDBJ whole genome shotgun (WGS) entry which is preliminary data.</text>
</comment>
<feature type="compositionally biased region" description="Low complexity" evidence="1">
    <location>
        <begin position="168"/>
        <end position="196"/>
    </location>
</feature>
<evidence type="ECO:0000256" key="1">
    <source>
        <dbReference type="SAM" id="MobiDB-lite"/>
    </source>
</evidence>
<gene>
    <name evidence="2" type="ORF">PCOR1329_LOCUS2972</name>
</gene>
<reference evidence="2" key="1">
    <citation type="submission" date="2023-10" db="EMBL/GenBank/DDBJ databases">
        <authorList>
            <person name="Chen Y."/>
            <person name="Shah S."/>
            <person name="Dougan E. K."/>
            <person name="Thang M."/>
            <person name="Chan C."/>
        </authorList>
    </citation>
    <scope>NUCLEOTIDE SEQUENCE [LARGE SCALE GENOMIC DNA]</scope>
</reference>
<sequence>MSMPGDATSLYSLLHKAKPLWSGQDLDLRRVHEKLGKIDVRDAESLGLAVSEGRLNAALASAGERRLKSSTVAQLRVAVRDIHKAKQAEQESASTQDALAGATAASAACARRRRGRRGRSVAQWRRSRACPRAPHPRGRPCAGPRARASPRGRRRATASEGRRGGGRPPSAARRCPRSDAAGCPCRPASAQRASAGPRRRRCRR</sequence>
<evidence type="ECO:0000313" key="2">
    <source>
        <dbReference type="EMBL" id="CAK0792332.1"/>
    </source>
</evidence>
<dbReference type="EMBL" id="CAUYUJ010000757">
    <property type="protein sequence ID" value="CAK0792332.1"/>
    <property type="molecule type" value="Genomic_DNA"/>
</dbReference>
<feature type="region of interest" description="Disordered" evidence="1">
    <location>
        <begin position="110"/>
        <end position="204"/>
    </location>
</feature>
<dbReference type="Proteomes" id="UP001189429">
    <property type="component" value="Unassembled WGS sequence"/>
</dbReference>
<organism evidence="2 3">
    <name type="scientific">Prorocentrum cordatum</name>
    <dbReference type="NCBI Taxonomy" id="2364126"/>
    <lineage>
        <taxon>Eukaryota</taxon>
        <taxon>Sar</taxon>
        <taxon>Alveolata</taxon>
        <taxon>Dinophyceae</taxon>
        <taxon>Prorocentrales</taxon>
        <taxon>Prorocentraceae</taxon>
        <taxon>Prorocentrum</taxon>
    </lineage>
</organism>
<protein>
    <submittedName>
        <fullName evidence="2">Uncharacterized protein</fullName>
    </submittedName>
</protein>
<evidence type="ECO:0000313" key="3">
    <source>
        <dbReference type="Proteomes" id="UP001189429"/>
    </source>
</evidence>
<name>A0ABN9PKZ0_9DINO</name>
<feature type="compositionally biased region" description="Basic residues" evidence="1">
    <location>
        <begin position="110"/>
        <end position="138"/>
    </location>
</feature>
<proteinExistence type="predicted"/>